<dbReference type="EMBL" id="CAXAMN010004291">
    <property type="protein sequence ID" value="CAK9008514.1"/>
    <property type="molecule type" value="Genomic_DNA"/>
</dbReference>
<sequence length="151" mass="16816">MDGLGEVWQHLPVSRLIFGLDANTHEKRVDGKAHVLDFEESYRSLGLKACWGDVSPKLYTTFNARTYLQPQLNKASKSTELEEKGDRNPKEPGGNANRRSSSSPETPRERGDFTCFHAQKGRFSPGSSPGSTQDDLLLTLGLLSHILRFGR</sequence>
<reference evidence="1 2" key="1">
    <citation type="submission" date="2024-02" db="EMBL/GenBank/DDBJ databases">
        <authorList>
            <person name="Chen Y."/>
            <person name="Shah S."/>
            <person name="Dougan E. K."/>
            <person name="Thang M."/>
            <person name="Chan C."/>
        </authorList>
    </citation>
    <scope>NUCLEOTIDE SEQUENCE [LARGE SCALE GENOMIC DNA]</scope>
</reference>
<name>A0ABP0J2Q0_9DINO</name>
<keyword evidence="2" id="KW-1185">Reference proteome</keyword>
<comment type="caution">
    <text evidence="1">The sequence shown here is derived from an EMBL/GenBank/DDBJ whole genome shotgun (WGS) entry which is preliminary data.</text>
</comment>
<protein>
    <submittedName>
        <fullName evidence="1">Uncharacterized protein</fullName>
    </submittedName>
</protein>
<organism evidence="1 2">
    <name type="scientific">Durusdinium trenchii</name>
    <dbReference type="NCBI Taxonomy" id="1381693"/>
    <lineage>
        <taxon>Eukaryota</taxon>
        <taxon>Sar</taxon>
        <taxon>Alveolata</taxon>
        <taxon>Dinophyceae</taxon>
        <taxon>Suessiales</taxon>
        <taxon>Symbiodiniaceae</taxon>
        <taxon>Durusdinium</taxon>
    </lineage>
</organism>
<proteinExistence type="predicted"/>
<accession>A0ABP0J2Q0</accession>
<evidence type="ECO:0000313" key="1">
    <source>
        <dbReference type="EMBL" id="CAK9008514.1"/>
    </source>
</evidence>
<evidence type="ECO:0000313" key="2">
    <source>
        <dbReference type="Proteomes" id="UP001642484"/>
    </source>
</evidence>
<dbReference type="Proteomes" id="UP001642484">
    <property type="component" value="Unassembled WGS sequence"/>
</dbReference>
<gene>
    <name evidence="1" type="ORF">CCMP2556_LOCUS9286</name>
</gene>